<sequence>MLPFFAWGSVFQPARSQSHSTCMDIDSRQPSTICDSDLLQNLAFGISNNGSRLAIVSRSCSTLADLLVLGITWLKTYKTMKVAAQANLKLLILRDGTIYFVVLLIFNAFQIFISTTKDVGDVVIIENGFVIAYDQETHAELIHAQNHLRPARADAQGSNVTCLSAYIWMINSTRPKSLLSLITVIDTFLQLWCFVNLLDPGYHYNTPSVAMANECACNTVFYSTMAACAICQVYYA</sequence>
<gene>
    <name evidence="2" type="ORF">A0H81_09096</name>
</gene>
<keyword evidence="1" id="KW-1133">Transmembrane helix</keyword>
<protein>
    <submittedName>
        <fullName evidence="2">Uncharacterized protein</fullName>
    </submittedName>
</protein>
<reference evidence="2 3" key="1">
    <citation type="submission" date="2016-03" db="EMBL/GenBank/DDBJ databases">
        <title>Whole genome sequencing of Grifola frondosa 9006-11.</title>
        <authorList>
            <person name="Min B."/>
            <person name="Park H."/>
            <person name="Kim J.-G."/>
            <person name="Cho H."/>
            <person name="Oh Y.-L."/>
            <person name="Kong W.-S."/>
            <person name="Choi I.-G."/>
        </authorList>
    </citation>
    <scope>NUCLEOTIDE SEQUENCE [LARGE SCALE GENOMIC DNA]</scope>
    <source>
        <strain evidence="2 3">9006-11</strain>
    </source>
</reference>
<evidence type="ECO:0000313" key="3">
    <source>
        <dbReference type="Proteomes" id="UP000092993"/>
    </source>
</evidence>
<feature type="transmembrane region" description="Helical" evidence="1">
    <location>
        <begin position="55"/>
        <end position="75"/>
    </location>
</feature>
<evidence type="ECO:0000313" key="2">
    <source>
        <dbReference type="EMBL" id="OBZ70613.1"/>
    </source>
</evidence>
<dbReference type="Proteomes" id="UP000092993">
    <property type="component" value="Unassembled WGS sequence"/>
</dbReference>
<organism evidence="2 3">
    <name type="scientific">Grifola frondosa</name>
    <name type="common">Maitake</name>
    <name type="synonym">Polyporus frondosus</name>
    <dbReference type="NCBI Taxonomy" id="5627"/>
    <lineage>
        <taxon>Eukaryota</taxon>
        <taxon>Fungi</taxon>
        <taxon>Dikarya</taxon>
        <taxon>Basidiomycota</taxon>
        <taxon>Agaricomycotina</taxon>
        <taxon>Agaricomycetes</taxon>
        <taxon>Polyporales</taxon>
        <taxon>Grifolaceae</taxon>
        <taxon>Grifola</taxon>
    </lineage>
</organism>
<dbReference type="OrthoDB" id="2754894at2759"/>
<keyword evidence="1" id="KW-0812">Transmembrane</keyword>
<dbReference type="STRING" id="5627.A0A1C7M0Y8"/>
<accession>A0A1C7M0Y8</accession>
<proteinExistence type="predicted"/>
<comment type="caution">
    <text evidence="2">The sequence shown here is derived from an EMBL/GenBank/DDBJ whole genome shotgun (WGS) entry which is preliminary data.</text>
</comment>
<dbReference type="EMBL" id="LUGG01000013">
    <property type="protein sequence ID" value="OBZ70613.1"/>
    <property type="molecule type" value="Genomic_DNA"/>
</dbReference>
<keyword evidence="1" id="KW-0472">Membrane</keyword>
<dbReference type="AlphaFoldDB" id="A0A1C7M0Y8"/>
<feature type="transmembrane region" description="Helical" evidence="1">
    <location>
        <begin position="96"/>
        <end position="113"/>
    </location>
</feature>
<keyword evidence="3" id="KW-1185">Reference proteome</keyword>
<name>A0A1C7M0Y8_GRIFR</name>
<evidence type="ECO:0000256" key="1">
    <source>
        <dbReference type="SAM" id="Phobius"/>
    </source>
</evidence>